<dbReference type="InterPro" id="IPR010315">
    <property type="entry name" value="DUF915_hydro-like"/>
</dbReference>
<accession>A0ABW3PVN1</accession>
<keyword evidence="1" id="KW-1133">Transmembrane helix</keyword>
<sequence length="342" mass="39258">MIITRHSKMWRIGYFVIGSLIFIIIGLFIWHDHQEQERLAQKNYINSNIPTLFIHGWSGTLRSERKMAADAEASGAAQRRMVIRVRPNGKIKVTGTIKKWMRNPIIFLRMDNNRAGEFQYARWLTKVCKLLKAKYHINRLNFVGHSMGSYATVYYNMMNGNRRDLPRSNKLCLIAGPYNGIINNGKQNQPIVGPLAKLWDDQPNANRLLKNNRPKIIHPEYQMLNQLKENLPHQVRILNIYGDLNDGSHSDGVVTNESALSLGYLVKGRISYYQVFKTSGPNAQHSALHNHNLAVDRALTNFLWGKHYNMSSSAPKYNPMLDKMMNPSMAFKGRHQSTAKNN</sequence>
<evidence type="ECO:0000313" key="3">
    <source>
        <dbReference type="Proteomes" id="UP001597156"/>
    </source>
</evidence>
<keyword evidence="2" id="KW-0378">Hydrolase</keyword>
<dbReference type="EMBL" id="JBHTLH010000041">
    <property type="protein sequence ID" value="MFD1126015.1"/>
    <property type="molecule type" value="Genomic_DNA"/>
</dbReference>
<keyword evidence="1" id="KW-0472">Membrane</keyword>
<reference evidence="3" key="1">
    <citation type="journal article" date="2019" name="Int. J. Syst. Evol. Microbiol.">
        <title>The Global Catalogue of Microorganisms (GCM) 10K type strain sequencing project: providing services to taxonomists for standard genome sequencing and annotation.</title>
        <authorList>
            <consortium name="The Broad Institute Genomics Platform"/>
            <consortium name="The Broad Institute Genome Sequencing Center for Infectious Disease"/>
            <person name="Wu L."/>
            <person name="Ma J."/>
        </authorList>
    </citation>
    <scope>NUCLEOTIDE SEQUENCE [LARGE SCALE GENOMIC DNA]</scope>
    <source>
        <strain evidence="3">CCUG 71848</strain>
    </source>
</reference>
<dbReference type="Pfam" id="PF06028">
    <property type="entry name" value="DUF915"/>
    <property type="match status" value="1"/>
</dbReference>
<dbReference type="Proteomes" id="UP001597156">
    <property type="component" value="Unassembled WGS sequence"/>
</dbReference>
<keyword evidence="3" id="KW-1185">Reference proteome</keyword>
<gene>
    <name evidence="2" type="ORF">ACFQ22_11700</name>
</gene>
<evidence type="ECO:0000313" key="2">
    <source>
        <dbReference type="EMBL" id="MFD1126015.1"/>
    </source>
</evidence>
<keyword evidence="1" id="KW-0812">Transmembrane</keyword>
<comment type="caution">
    <text evidence="2">The sequence shown here is derived from an EMBL/GenBank/DDBJ whole genome shotgun (WGS) entry which is preliminary data.</text>
</comment>
<dbReference type="GO" id="GO:0016787">
    <property type="term" value="F:hydrolase activity"/>
    <property type="evidence" value="ECO:0007669"/>
    <property type="project" value="UniProtKB-KW"/>
</dbReference>
<protein>
    <submittedName>
        <fullName evidence="2">Alpha/beta hydrolase</fullName>
    </submittedName>
</protein>
<evidence type="ECO:0000256" key="1">
    <source>
        <dbReference type="SAM" id="Phobius"/>
    </source>
</evidence>
<name>A0ABW3PVN1_9LACO</name>
<dbReference type="SUPFAM" id="SSF53474">
    <property type="entry name" value="alpha/beta-Hydrolases"/>
    <property type="match status" value="1"/>
</dbReference>
<dbReference type="InterPro" id="IPR029058">
    <property type="entry name" value="AB_hydrolase_fold"/>
</dbReference>
<dbReference type="RefSeq" id="WP_121979046.1">
    <property type="nucleotide sequence ID" value="NZ_JBHTLH010000041.1"/>
</dbReference>
<proteinExistence type="predicted"/>
<organism evidence="2 3">
    <name type="scientific">Lentilactobacillus raoultii</name>
    <dbReference type="NCBI Taxonomy" id="1987503"/>
    <lineage>
        <taxon>Bacteria</taxon>
        <taxon>Bacillati</taxon>
        <taxon>Bacillota</taxon>
        <taxon>Bacilli</taxon>
        <taxon>Lactobacillales</taxon>
        <taxon>Lactobacillaceae</taxon>
        <taxon>Lentilactobacillus</taxon>
    </lineage>
</organism>
<feature type="transmembrane region" description="Helical" evidence="1">
    <location>
        <begin position="12"/>
        <end position="30"/>
    </location>
</feature>
<dbReference type="Gene3D" id="3.40.50.1820">
    <property type="entry name" value="alpha/beta hydrolase"/>
    <property type="match status" value="1"/>
</dbReference>